<evidence type="ECO:0000313" key="2">
    <source>
        <dbReference type="Proteomes" id="UP000469430"/>
    </source>
</evidence>
<dbReference type="RefSeq" id="WP_161390520.1">
    <property type="nucleotide sequence ID" value="NZ_WTYJ01000001.1"/>
</dbReference>
<reference evidence="1 2" key="1">
    <citation type="submission" date="2019-12" db="EMBL/GenBank/DDBJ databases">
        <title>Genomic-based taxomic classification of the family Erythrobacteraceae.</title>
        <authorList>
            <person name="Xu L."/>
        </authorList>
    </citation>
    <scope>NUCLEOTIDE SEQUENCE [LARGE SCALE GENOMIC DNA]</scope>
    <source>
        <strain evidence="1 2">S36</strain>
    </source>
</reference>
<organism evidence="1 2">
    <name type="scientific">Croceibacterium xixiisoli</name>
    <dbReference type="NCBI Taxonomy" id="1476466"/>
    <lineage>
        <taxon>Bacteria</taxon>
        <taxon>Pseudomonadati</taxon>
        <taxon>Pseudomonadota</taxon>
        <taxon>Alphaproteobacteria</taxon>
        <taxon>Sphingomonadales</taxon>
        <taxon>Erythrobacteraceae</taxon>
        <taxon>Croceibacterium</taxon>
    </lineage>
</organism>
<dbReference type="EMBL" id="WTYJ01000001">
    <property type="protein sequence ID" value="MXO98930.1"/>
    <property type="molecule type" value="Genomic_DNA"/>
</dbReference>
<protein>
    <submittedName>
        <fullName evidence="1">Uncharacterized protein</fullName>
    </submittedName>
</protein>
<evidence type="ECO:0000313" key="1">
    <source>
        <dbReference type="EMBL" id="MXO98930.1"/>
    </source>
</evidence>
<proteinExistence type="predicted"/>
<dbReference type="Proteomes" id="UP000469430">
    <property type="component" value="Unassembled WGS sequence"/>
</dbReference>
<keyword evidence="2" id="KW-1185">Reference proteome</keyword>
<name>A0A6I4TUN1_9SPHN</name>
<gene>
    <name evidence="1" type="ORF">GRI97_08010</name>
</gene>
<sequence>MMVTPERKFVVEEIEGQFVVVDQSLTIRHNDSWTIASIAGSAKLHEIHDTRAAADRACHEANAGLTKE</sequence>
<dbReference type="AlphaFoldDB" id="A0A6I4TUN1"/>
<comment type="caution">
    <text evidence="1">The sequence shown here is derived from an EMBL/GenBank/DDBJ whole genome shotgun (WGS) entry which is preliminary data.</text>
</comment>
<accession>A0A6I4TUN1</accession>